<dbReference type="InterPro" id="IPR002197">
    <property type="entry name" value="HTH_Fis"/>
</dbReference>
<evidence type="ECO:0000259" key="7">
    <source>
        <dbReference type="PROSITE" id="PS50110"/>
    </source>
</evidence>
<dbReference type="InterPro" id="IPR025944">
    <property type="entry name" value="Sigma_54_int_dom_CS"/>
</dbReference>
<dbReference type="InterPro" id="IPR002078">
    <property type="entry name" value="Sigma_54_int"/>
</dbReference>
<dbReference type="Pfam" id="PF00158">
    <property type="entry name" value="Sigma54_activat"/>
    <property type="match status" value="1"/>
</dbReference>
<dbReference type="GO" id="GO:0006355">
    <property type="term" value="P:regulation of DNA-templated transcription"/>
    <property type="evidence" value="ECO:0007669"/>
    <property type="project" value="InterPro"/>
</dbReference>
<name>A0A1I4WAL0_9BACT</name>
<organism evidence="8 9">
    <name type="scientific">Thermodesulforhabdus norvegica</name>
    <dbReference type="NCBI Taxonomy" id="39841"/>
    <lineage>
        <taxon>Bacteria</taxon>
        <taxon>Pseudomonadati</taxon>
        <taxon>Thermodesulfobacteriota</taxon>
        <taxon>Syntrophobacteria</taxon>
        <taxon>Syntrophobacterales</taxon>
        <taxon>Thermodesulforhabdaceae</taxon>
        <taxon>Thermodesulforhabdus</taxon>
    </lineage>
</organism>
<dbReference type="Pfam" id="PF25601">
    <property type="entry name" value="AAA_lid_14"/>
    <property type="match status" value="1"/>
</dbReference>
<evidence type="ECO:0000256" key="3">
    <source>
        <dbReference type="ARBA" id="ARBA00023015"/>
    </source>
</evidence>
<dbReference type="Pfam" id="PF00072">
    <property type="entry name" value="Response_reg"/>
    <property type="match status" value="1"/>
</dbReference>
<dbReference type="InterPro" id="IPR001789">
    <property type="entry name" value="Sig_transdc_resp-reg_receiver"/>
</dbReference>
<dbReference type="Gene3D" id="1.10.8.60">
    <property type="match status" value="1"/>
</dbReference>
<dbReference type="Pfam" id="PF02954">
    <property type="entry name" value="HTH_8"/>
    <property type="match status" value="1"/>
</dbReference>
<dbReference type="PROSITE" id="PS00675">
    <property type="entry name" value="SIGMA54_INTERACT_1"/>
    <property type="match status" value="1"/>
</dbReference>
<dbReference type="AlphaFoldDB" id="A0A1I4WAL0"/>
<evidence type="ECO:0000259" key="6">
    <source>
        <dbReference type="PROSITE" id="PS50045"/>
    </source>
</evidence>
<evidence type="ECO:0000313" key="8">
    <source>
        <dbReference type="EMBL" id="SFN09999.1"/>
    </source>
</evidence>
<dbReference type="PRINTS" id="PR01590">
    <property type="entry name" value="HTHFIS"/>
</dbReference>
<proteinExistence type="predicted"/>
<sequence>MLVIDDEPSIRKLAERELVSERRLITTASSASEALSLIEQQDFDVIILDIRLPDADGMDLLVRFRETLPDVEVVIITGYGTIESAIAAMKVGAYDYITKPFQLEHLELIVEKAYERVSLKRENRILSRALVEAPIPRLVGTSRGIQQVMEMIRKVATWDVPVLITGESGTGKDVVARTIHALSKRSEKPLIVKNCGEIQKDLIRSELFGHVKGAFTGADQTREGLLGIADRGTLFLDEIGELPEDVQAALLRFLENRCYRRVGDPHERRADVRLIFATHRDLKKEVEAGRFHEALYYRINVFHIHIPPLRERREDIPLLVEHFLTRLSPPGTRYRITDDVLGYLINYNWPGNVRELRNVIERAIILAENELLTPKTLPMEITSGQPASHLPMSSLKLSEMEKYLIQKALSIHRGNKRKAAQSLGISRKTLYRKMKTYGLLKREGSITTVS</sequence>
<evidence type="ECO:0000256" key="4">
    <source>
        <dbReference type="ARBA" id="ARBA00023163"/>
    </source>
</evidence>
<dbReference type="PROSITE" id="PS00688">
    <property type="entry name" value="SIGMA54_INTERACT_3"/>
    <property type="match status" value="1"/>
</dbReference>
<dbReference type="InterPro" id="IPR025662">
    <property type="entry name" value="Sigma_54_int_dom_ATP-bd_1"/>
</dbReference>
<evidence type="ECO:0000313" key="9">
    <source>
        <dbReference type="Proteomes" id="UP000199611"/>
    </source>
</evidence>
<dbReference type="EMBL" id="FOUU01000015">
    <property type="protein sequence ID" value="SFN09999.1"/>
    <property type="molecule type" value="Genomic_DNA"/>
</dbReference>
<dbReference type="SMART" id="SM00382">
    <property type="entry name" value="AAA"/>
    <property type="match status" value="1"/>
</dbReference>
<feature type="domain" description="Response regulatory" evidence="7">
    <location>
        <begin position="1"/>
        <end position="114"/>
    </location>
</feature>
<dbReference type="InterPro" id="IPR027417">
    <property type="entry name" value="P-loop_NTPase"/>
</dbReference>
<feature type="domain" description="Sigma-54 factor interaction" evidence="6">
    <location>
        <begin position="138"/>
        <end position="365"/>
    </location>
</feature>
<evidence type="ECO:0000256" key="1">
    <source>
        <dbReference type="ARBA" id="ARBA00022741"/>
    </source>
</evidence>
<dbReference type="CDD" id="cd00009">
    <property type="entry name" value="AAA"/>
    <property type="match status" value="1"/>
</dbReference>
<dbReference type="FunFam" id="3.40.50.300:FF:000006">
    <property type="entry name" value="DNA-binding transcriptional regulator NtrC"/>
    <property type="match status" value="1"/>
</dbReference>
<evidence type="ECO:0000256" key="5">
    <source>
        <dbReference type="PROSITE-ProRule" id="PRU00169"/>
    </source>
</evidence>
<keyword evidence="9" id="KW-1185">Reference proteome</keyword>
<dbReference type="PROSITE" id="PS50045">
    <property type="entry name" value="SIGMA54_INTERACT_4"/>
    <property type="match status" value="1"/>
</dbReference>
<dbReference type="Gene3D" id="3.40.50.300">
    <property type="entry name" value="P-loop containing nucleotide triphosphate hydrolases"/>
    <property type="match status" value="1"/>
</dbReference>
<feature type="modified residue" description="4-aspartylphosphate" evidence="5">
    <location>
        <position position="49"/>
    </location>
</feature>
<protein>
    <submittedName>
        <fullName evidence="8">Two-component system, NtrC family, response regulator</fullName>
    </submittedName>
</protein>
<dbReference type="SMART" id="SM00448">
    <property type="entry name" value="REC"/>
    <property type="match status" value="1"/>
</dbReference>
<dbReference type="InterPro" id="IPR009057">
    <property type="entry name" value="Homeodomain-like_sf"/>
</dbReference>
<evidence type="ECO:0000256" key="2">
    <source>
        <dbReference type="ARBA" id="ARBA00022840"/>
    </source>
</evidence>
<reference evidence="8 9" key="1">
    <citation type="submission" date="2016-10" db="EMBL/GenBank/DDBJ databases">
        <authorList>
            <person name="de Groot N.N."/>
        </authorList>
    </citation>
    <scope>NUCLEOTIDE SEQUENCE [LARGE SCALE GENOMIC DNA]</scope>
    <source>
        <strain evidence="8 9">DSM 9990</strain>
    </source>
</reference>
<dbReference type="PANTHER" id="PTHR32071">
    <property type="entry name" value="TRANSCRIPTIONAL REGULATORY PROTEIN"/>
    <property type="match status" value="1"/>
</dbReference>
<dbReference type="Gene3D" id="3.40.50.2300">
    <property type="match status" value="1"/>
</dbReference>
<dbReference type="SUPFAM" id="SSF52172">
    <property type="entry name" value="CheY-like"/>
    <property type="match status" value="1"/>
</dbReference>
<keyword evidence="5" id="KW-0597">Phosphoprotein</keyword>
<accession>A0A1I4WAL0</accession>
<dbReference type="SUPFAM" id="SSF52540">
    <property type="entry name" value="P-loop containing nucleoside triphosphate hydrolases"/>
    <property type="match status" value="1"/>
</dbReference>
<gene>
    <name evidence="8" type="ORF">SAMN05660836_02652</name>
</gene>
<dbReference type="Gene3D" id="1.10.10.60">
    <property type="entry name" value="Homeodomain-like"/>
    <property type="match status" value="1"/>
</dbReference>
<keyword evidence="1" id="KW-0547">Nucleotide-binding</keyword>
<dbReference type="GO" id="GO:0043565">
    <property type="term" value="F:sequence-specific DNA binding"/>
    <property type="evidence" value="ECO:0007669"/>
    <property type="project" value="InterPro"/>
</dbReference>
<dbReference type="GO" id="GO:0000160">
    <property type="term" value="P:phosphorelay signal transduction system"/>
    <property type="evidence" value="ECO:0007669"/>
    <property type="project" value="InterPro"/>
</dbReference>
<dbReference type="InterPro" id="IPR003593">
    <property type="entry name" value="AAA+_ATPase"/>
</dbReference>
<dbReference type="SUPFAM" id="SSF46689">
    <property type="entry name" value="Homeodomain-like"/>
    <property type="match status" value="1"/>
</dbReference>
<dbReference type="Proteomes" id="UP000199611">
    <property type="component" value="Unassembled WGS sequence"/>
</dbReference>
<dbReference type="GO" id="GO:0005524">
    <property type="term" value="F:ATP binding"/>
    <property type="evidence" value="ECO:0007669"/>
    <property type="project" value="UniProtKB-KW"/>
</dbReference>
<dbReference type="InterPro" id="IPR011006">
    <property type="entry name" value="CheY-like_superfamily"/>
</dbReference>
<keyword evidence="2" id="KW-0067">ATP-binding</keyword>
<dbReference type="PROSITE" id="PS50110">
    <property type="entry name" value="RESPONSE_REGULATORY"/>
    <property type="match status" value="1"/>
</dbReference>
<keyword evidence="4" id="KW-0804">Transcription</keyword>
<keyword evidence="3" id="KW-0805">Transcription regulation</keyword>
<dbReference type="STRING" id="39841.SAMN05660836_02652"/>
<dbReference type="InterPro" id="IPR058031">
    <property type="entry name" value="AAA_lid_NorR"/>
</dbReference>